<dbReference type="Proteomes" id="UP001044222">
    <property type="component" value="Unassembled WGS sequence"/>
</dbReference>
<keyword evidence="4 12" id="KW-0732">Signal</keyword>
<evidence type="ECO:0000313" key="14">
    <source>
        <dbReference type="EMBL" id="KAG5853805.1"/>
    </source>
</evidence>
<evidence type="ECO:0000256" key="11">
    <source>
        <dbReference type="SAM" id="Phobius"/>
    </source>
</evidence>
<dbReference type="GO" id="GO:0009897">
    <property type="term" value="C:external side of plasma membrane"/>
    <property type="evidence" value="ECO:0007669"/>
    <property type="project" value="TreeGrafter"/>
</dbReference>
<protein>
    <recommendedName>
        <fullName evidence="13">Ig-like domain-containing protein</fullName>
    </recommendedName>
</protein>
<evidence type="ECO:0000256" key="4">
    <source>
        <dbReference type="ARBA" id="ARBA00022729"/>
    </source>
</evidence>
<keyword evidence="15" id="KW-1185">Reference proteome</keyword>
<feature type="signal peptide" evidence="12">
    <location>
        <begin position="1"/>
        <end position="22"/>
    </location>
</feature>
<evidence type="ECO:0000256" key="6">
    <source>
        <dbReference type="ARBA" id="ARBA00023136"/>
    </source>
</evidence>
<feature type="domain" description="Ig-like" evidence="13">
    <location>
        <begin position="39"/>
        <end position="136"/>
    </location>
</feature>
<keyword evidence="6 11" id="KW-0472">Membrane</keyword>
<dbReference type="GO" id="GO:0071222">
    <property type="term" value="P:cellular response to lipopolysaccharide"/>
    <property type="evidence" value="ECO:0007669"/>
    <property type="project" value="TreeGrafter"/>
</dbReference>
<keyword evidence="5 11" id="KW-1133">Transmembrane helix</keyword>
<dbReference type="GO" id="GO:0042130">
    <property type="term" value="P:negative regulation of T cell proliferation"/>
    <property type="evidence" value="ECO:0007669"/>
    <property type="project" value="TreeGrafter"/>
</dbReference>
<dbReference type="InterPro" id="IPR036179">
    <property type="entry name" value="Ig-like_dom_sf"/>
</dbReference>
<evidence type="ECO:0000256" key="10">
    <source>
        <dbReference type="ARBA" id="ARBA00023319"/>
    </source>
</evidence>
<feature type="domain" description="Ig-like" evidence="13">
    <location>
        <begin position="142"/>
        <end position="234"/>
    </location>
</feature>
<dbReference type="InterPro" id="IPR007110">
    <property type="entry name" value="Ig-like_dom"/>
</dbReference>
<dbReference type="InterPro" id="IPR051713">
    <property type="entry name" value="T-cell_Activation_Regulation"/>
</dbReference>
<gene>
    <name evidence="14" type="ORF">ANANG_G00030380</name>
</gene>
<dbReference type="PANTHER" id="PTHR25466">
    <property type="entry name" value="T-LYMPHOCYTE ACTIVATION ANTIGEN"/>
    <property type="match status" value="1"/>
</dbReference>
<dbReference type="SUPFAM" id="SSF48726">
    <property type="entry name" value="Immunoglobulin"/>
    <property type="match status" value="2"/>
</dbReference>
<keyword evidence="9" id="KW-0325">Glycoprotein</keyword>
<evidence type="ECO:0000256" key="5">
    <source>
        <dbReference type="ARBA" id="ARBA00022989"/>
    </source>
</evidence>
<dbReference type="PANTHER" id="PTHR25466:SF14">
    <property type="entry name" value="BUTYROPHILIN SUBFAMILY 2 MEMBER A2-LIKE-RELATED"/>
    <property type="match status" value="1"/>
</dbReference>
<dbReference type="PROSITE" id="PS50835">
    <property type="entry name" value="IG_LIKE"/>
    <property type="match status" value="2"/>
</dbReference>
<reference evidence="14" key="1">
    <citation type="submission" date="2021-01" db="EMBL/GenBank/DDBJ databases">
        <title>A chromosome-scale assembly of European eel, Anguilla anguilla.</title>
        <authorList>
            <person name="Henkel C."/>
            <person name="Jong-Raadsen S.A."/>
            <person name="Dufour S."/>
            <person name="Weltzien F.-A."/>
            <person name="Palstra A.P."/>
            <person name="Pelster B."/>
            <person name="Spaink H.P."/>
            <person name="Van Den Thillart G.E."/>
            <person name="Jansen H."/>
            <person name="Zahm M."/>
            <person name="Klopp C."/>
            <person name="Cedric C."/>
            <person name="Louis A."/>
            <person name="Berthelot C."/>
            <person name="Parey E."/>
            <person name="Roest Crollius H."/>
            <person name="Montfort J."/>
            <person name="Robinson-Rechavi M."/>
            <person name="Bucao C."/>
            <person name="Bouchez O."/>
            <person name="Gislard M."/>
            <person name="Lluch J."/>
            <person name="Milhes M."/>
            <person name="Lampietro C."/>
            <person name="Lopez Roques C."/>
            <person name="Donnadieu C."/>
            <person name="Braasch I."/>
            <person name="Desvignes T."/>
            <person name="Postlethwait J."/>
            <person name="Bobe J."/>
            <person name="Guiguen Y."/>
            <person name="Dirks R."/>
        </authorList>
    </citation>
    <scope>NUCLEOTIDE SEQUENCE</scope>
    <source>
        <strain evidence="14">Tag_6206</strain>
        <tissue evidence="14">Liver</tissue>
    </source>
</reference>
<dbReference type="SMART" id="SM00409">
    <property type="entry name" value="IG"/>
    <property type="match status" value="2"/>
</dbReference>
<evidence type="ECO:0000313" key="15">
    <source>
        <dbReference type="Proteomes" id="UP001044222"/>
    </source>
</evidence>
<dbReference type="Pfam" id="PF08205">
    <property type="entry name" value="C2-set_2"/>
    <property type="match status" value="1"/>
</dbReference>
<keyword evidence="7" id="KW-1015">Disulfide bond</keyword>
<dbReference type="InterPro" id="IPR013162">
    <property type="entry name" value="CD80_C2-set"/>
</dbReference>
<evidence type="ECO:0000256" key="12">
    <source>
        <dbReference type="SAM" id="SignalP"/>
    </source>
</evidence>
<keyword evidence="3 11" id="KW-0812">Transmembrane</keyword>
<accession>A0A9D3MS78</accession>
<keyword evidence="2" id="KW-1003">Cell membrane</keyword>
<keyword evidence="8" id="KW-0675">Receptor</keyword>
<evidence type="ECO:0000256" key="9">
    <source>
        <dbReference type="ARBA" id="ARBA00023180"/>
    </source>
</evidence>
<dbReference type="GO" id="GO:0007166">
    <property type="term" value="P:cell surface receptor signaling pathway"/>
    <property type="evidence" value="ECO:0007669"/>
    <property type="project" value="TreeGrafter"/>
</dbReference>
<dbReference type="GO" id="GO:0031295">
    <property type="term" value="P:T cell costimulation"/>
    <property type="evidence" value="ECO:0007669"/>
    <property type="project" value="TreeGrafter"/>
</dbReference>
<feature type="chain" id="PRO_5039389329" description="Ig-like domain-containing protein" evidence="12">
    <location>
        <begin position="23"/>
        <end position="326"/>
    </location>
</feature>
<feature type="transmembrane region" description="Helical" evidence="11">
    <location>
        <begin position="255"/>
        <end position="276"/>
    </location>
</feature>
<comment type="subcellular location">
    <subcellularLocation>
        <location evidence="1">Cell membrane</location>
        <topology evidence="1">Single-pass type I membrane protein</topology>
    </subcellularLocation>
</comment>
<evidence type="ECO:0000256" key="1">
    <source>
        <dbReference type="ARBA" id="ARBA00004251"/>
    </source>
</evidence>
<dbReference type="AlphaFoldDB" id="A0A9D3MS78"/>
<evidence type="ECO:0000256" key="7">
    <source>
        <dbReference type="ARBA" id="ARBA00023157"/>
    </source>
</evidence>
<sequence length="326" mass="36110">MASVIWILSVVLYAEFMCAVSAKNILSLNCQDENHGVHGKDSLLKCFLNSGGRSVTVLSATWWRPGEMRPLIMFINDRVLEPEDSRFAFKQLQMSGSNIDVSFLVRNTLWTDEGKYECEVATDSGDANAVVSLSVTATYSKPDMSSVPEKDLQEGMEVTLFCNASGGYPVGMIHWYDQHGTNWTRSAEMTVVETTDKRTNLSSKFTLKASSSTPLYRCLVLNNNGVEEGKAEFDLKFREKFVSDPGSGEGGGSTAIAVVFVIVGSLLCGLLILALLRRRRTQREYRNGVQQESARAASAKQQRKGFSSPSFFLTHFLFGSEVWESL</sequence>
<evidence type="ECO:0000259" key="13">
    <source>
        <dbReference type="PROSITE" id="PS50835"/>
    </source>
</evidence>
<dbReference type="InterPro" id="IPR003599">
    <property type="entry name" value="Ig_sub"/>
</dbReference>
<proteinExistence type="predicted"/>
<keyword evidence="10" id="KW-0393">Immunoglobulin domain</keyword>
<dbReference type="Gene3D" id="2.60.40.10">
    <property type="entry name" value="Immunoglobulins"/>
    <property type="match status" value="2"/>
</dbReference>
<organism evidence="14 15">
    <name type="scientific">Anguilla anguilla</name>
    <name type="common">European freshwater eel</name>
    <name type="synonym">Muraena anguilla</name>
    <dbReference type="NCBI Taxonomy" id="7936"/>
    <lineage>
        <taxon>Eukaryota</taxon>
        <taxon>Metazoa</taxon>
        <taxon>Chordata</taxon>
        <taxon>Craniata</taxon>
        <taxon>Vertebrata</taxon>
        <taxon>Euteleostomi</taxon>
        <taxon>Actinopterygii</taxon>
        <taxon>Neopterygii</taxon>
        <taxon>Teleostei</taxon>
        <taxon>Anguilliformes</taxon>
        <taxon>Anguillidae</taxon>
        <taxon>Anguilla</taxon>
    </lineage>
</organism>
<name>A0A9D3MS78_ANGAN</name>
<dbReference type="GO" id="GO:0006955">
    <property type="term" value="P:immune response"/>
    <property type="evidence" value="ECO:0007669"/>
    <property type="project" value="TreeGrafter"/>
</dbReference>
<evidence type="ECO:0000256" key="3">
    <source>
        <dbReference type="ARBA" id="ARBA00022692"/>
    </source>
</evidence>
<comment type="caution">
    <text evidence="14">The sequence shown here is derived from an EMBL/GenBank/DDBJ whole genome shotgun (WGS) entry which is preliminary data.</text>
</comment>
<evidence type="ECO:0000256" key="2">
    <source>
        <dbReference type="ARBA" id="ARBA00022475"/>
    </source>
</evidence>
<evidence type="ECO:0000256" key="8">
    <source>
        <dbReference type="ARBA" id="ARBA00023170"/>
    </source>
</evidence>
<dbReference type="EMBL" id="JAFIRN010000002">
    <property type="protein sequence ID" value="KAG5853805.1"/>
    <property type="molecule type" value="Genomic_DNA"/>
</dbReference>
<dbReference type="GO" id="GO:0042102">
    <property type="term" value="P:positive regulation of T cell proliferation"/>
    <property type="evidence" value="ECO:0007669"/>
    <property type="project" value="TreeGrafter"/>
</dbReference>
<dbReference type="InterPro" id="IPR013783">
    <property type="entry name" value="Ig-like_fold"/>
</dbReference>